<organism evidence="5 6">
    <name type="scientific">Catenulispora yoronensis</name>
    <dbReference type="NCBI Taxonomy" id="450799"/>
    <lineage>
        <taxon>Bacteria</taxon>
        <taxon>Bacillati</taxon>
        <taxon>Actinomycetota</taxon>
        <taxon>Actinomycetes</taxon>
        <taxon>Catenulisporales</taxon>
        <taxon>Catenulisporaceae</taxon>
        <taxon>Catenulispora</taxon>
    </lineage>
</organism>
<dbReference type="InterPro" id="IPR038261">
    <property type="entry name" value="GPP34-like_sf"/>
</dbReference>
<name>A0ABN2U611_9ACTN</name>
<evidence type="ECO:0000313" key="5">
    <source>
        <dbReference type="EMBL" id="GAA2028903.1"/>
    </source>
</evidence>
<sequence length="219" mass="23435">MTRTGTLFDDFFLMVHDDPSGRPRLPGRILGLGLACAQLAELARRDAIRVTDGTIMHVTAASESEPISGLLGEVLGAIKAEPGRPVRDWLDFLGGSAAQRIGNGLGARKQMYFKPSRLKPFSRAGRWIPADSVTATWPAIEVDTKVCNGRAETPHLLLLGLARATGLDHPALWNVRGLLADPAAMAEVLTPLTEHPPLLELLNHTTAAVASAVTSQRSP</sequence>
<gene>
    <name evidence="5" type="ORF">GCM10009839_30250</name>
</gene>
<protein>
    <recommendedName>
        <fullName evidence="7">GPP34 family phosphoprotein</fullName>
    </recommendedName>
</protein>
<evidence type="ECO:0008006" key="7">
    <source>
        <dbReference type="Google" id="ProtNLM"/>
    </source>
</evidence>
<evidence type="ECO:0000256" key="3">
    <source>
        <dbReference type="ARBA" id="ARBA00023121"/>
    </source>
</evidence>
<dbReference type="Gene3D" id="1.10.3630.10">
    <property type="entry name" value="yeast vps74-n-term truncation variant domain like"/>
    <property type="match status" value="1"/>
</dbReference>
<evidence type="ECO:0000256" key="4">
    <source>
        <dbReference type="ARBA" id="ARBA00023136"/>
    </source>
</evidence>
<dbReference type="EMBL" id="BAAAQN010000015">
    <property type="protein sequence ID" value="GAA2028903.1"/>
    <property type="molecule type" value="Genomic_DNA"/>
</dbReference>
<reference evidence="5 6" key="1">
    <citation type="journal article" date="2019" name="Int. J. Syst. Evol. Microbiol.">
        <title>The Global Catalogue of Microorganisms (GCM) 10K type strain sequencing project: providing services to taxonomists for standard genome sequencing and annotation.</title>
        <authorList>
            <consortium name="The Broad Institute Genomics Platform"/>
            <consortium name="The Broad Institute Genome Sequencing Center for Infectious Disease"/>
            <person name="Wu L."/>
            <person name="Ma J."/>
        </authorList>
    </citation>
    <scope>NUCLEOTIDE SEQUENCE [LARGE SCALE GENOMIC DNA]</scope>
    <source>
        <strain evidence="5 6">JCM 16014</strain>
    </source>
</reference>
<keyword evidence="6" id="KW-1185">Reference proteome</keyword>
<evidence type="ECO:0000256" key="1">
    <source>
        <dbReference type="ARBA" id="ARBA00004255"/>
    </source>
</evidence>
<dbReference type="RefSeq" id="WP_344666356.1">
    <property type="nucleotide sequence ID" value="NZ_BAAAQN010000015.1"/>
</dbReference>
<dbReference type="Proteomes" id="UP001500751">
    <property type="component" value="Unassembled WGS sequence"/>
</dbReference>
<comment type="subcellular location">
    <subcellularLocation>
        <location evidence="1">Golgi apparatus membrane</location>
        <topology evidence="1">Peripheral membrane protein</topology>
        <orientation evidence="1">Cytoplasmic side</orientation>
    </subcellularLocation>
</comment>
<keyword evidence="2" id="KW-0333">Golgi apparatus</keyword>
<dbReference type="Pfam" id="PF05719">
    <property type="entry name" value="GPP34"/>
    <property type="match status" value="1"/>
</dbReference>
<keyword evidence="4" id="KW-0472">Membrane</keyword>
<keyword evidence="3" id="KW-0446">Lipid-binding</keyword>
<accession>A0ABN2U611</accession>
<evidence type="ECO:0000256" key="2">
    <source>
        <dbReference type="ARBA" id="ARBA00023034"/>
    </source>
</evidence>
<evidence type="ECO:0000313" key="6">
    <source>
        <dbReference type="Proteomes" id="UP001500751"/>
    </source>
</evidence>
<dbReference type="InterPro" id="IPR008628">
    <property type="entry name" value="GPP34-like"/>
</dbReference>
<comment type="caution">
    <text evidence="5">The sequence shown here is derived from an EMBL/GenBank/DDBJ whole genome shotgun (WGS) entry which is preliminary data.</text>
</comment>
<proteinExistence type="predicted"/>